<dbReference type="InParanoid" id="A0A1Y2E0V1"/>
<evidence type="ECO:0000313" key="1">
    <source>
        <dbReference type="EMBL" id="ORY65168.1"/>
    </source>
</evidence>
<evidence type="ECO:0000313" key="2">
    <source>
        <dbReference type="Proteomes" id="UP000193689"/>
    </source>
</evidence>
<dbReference type="EMBL" id="MCFJ01000006">
    <property type="protein sequence ID" value="ORY65168.1"/>
    <property type="molecule type" value="Genomic_DNA"/>
</dbReference>
<sequence length="151" mass="17115">MLCRQCPRCSTDRVDASRRMPDRYLHCDVNREQGRLLHMRRTVHSTSRPALNVVLQCRVVARRTSSSLCAKIPKYFADPIARISIECDPGRAFIETARSSIVLEASKSRFSRKPSCKSSLLLLGHLRTAFHKLISDVESFEVVDSALEVAR</sequence>
<proteinExistence type="predicted"/>
<dbReference type="GeneID" id="63776355"/>
<reference evidence="1 2" key="1">
    <citation type="submission" date="2016-07" db="EMBL/GenBank/DDBJ databases">
        <title>Pervasive Adenine N6-methylation of Active Genes in Fungi.</title>
        <authorList>
            <consortium name="DOE Joint Genome Institute"/>
            <person name="Mondo S.J."/>
            <person name="Dannebaum R.O."/>
            <person name="Kuo R.C."/>
            <person name="Labutti K."/>
            <person name="Haridas S."/>
            <person name="Kuo A."/>
            <person name="Salamov A."/>
            <person name="Ahrendt S.R."/>
            <person name="Lipzen A."/>
            <person name="Sullivan W."/>
            <person name="Andreopoulos W.B."/>
            <person name="Clum A."/>
            <person name="Lindquist E."/>
            <person name="Daum C."/>
            <person name="Ramamoorthy G.K."/>
            <person name="Gryganskyi A."/>
            <person name="Culley D."/>
            <person name="Magnuson J.K."/>
            <person name="James T.Y."/>
            <person name="O'Malley M.A."/>
            <person name="Stajich J.E."/>
            <person name="Spatafora J.W."/>
            <person name="Visel A."/>
            <person name="Grigoriev I.V."/>
        </authorList>
    </citation>
    <scope>NUCLEOTIDE SEQUENCE [LARGE SCALE GENOMIC DNA]</scope>
    <source>
        <strain evidence="1 2">CBS 129021</strain>
    </source>
</reference>
<protein>
    <submittedName>
        <fullName evidence="1">Uncharacterized protein</fullName>
    </submittedName>
</protein>
<dbReference type="RefSeq" id="XP_040716320.1">
    <property type="nucleotide sequence ID" value="XM_040860143.1"/>
</dbReference>
<name>A0A1Y2E0V1_9PEZI</name>
<organism evidence="1 2">
    <name type="scientific">Pseudomassariella vexata</name>
    <dbReference type="NCBI Taxonomy" id="1141098"/>
    <lineage>
        <taxon>Eukaryota</taxon>
        <taxon>Fungi</taxon>
        <taxon>Dikarya</taxon>
        <taxon>Ascomycota</taxon>
        <taxon>Pezizomycotina</taxon>
        <taxon>Sordariomycetes</taxon>
        <taxon>Xylariomycetidae</taxon>
        <taxon>Amphisphaeriales</taxon>
        <taxon>Pseudomassariaceae</taxon>
        <taxon>Pseudomassariella</taxon>
    </lineage>
</organism>
<accession>A0A1Y2E0V1</accession>
<gene>
    <name evidence="1" type="ORF">BCR38DRAFT_432048</name>
</gene>
<keyword evidence="2" id="KW-1185">Reference proteome</keyword>
<dbReference type="Proteomes" id="UP000193689">
    <property type="component" value="Unassembled WGS sequence"/>
</dbReference>
<dbReference type="AlphaFoldDB" id="A0A1Y2E0V1"/>
<comment type="caution">
    <text evidence="1">The sequence shown here is derived from an EMBL/GenBank/DDBJ whole genome shotgun (WGS) entry which is preliminary data.</text>
</comment>